<feature type="transmembrane region" description="Helical" evidence="9">
    <location>
        <begin position="55"/>
        <end position="74"/>
    </location>
</feature>
<keyword evidence="4" id="KW-1003">Cell membrane</keyword>
<name>A0ABW1QCP3_9CORY</name>
<dbReference type="RefSeq" id="WP_377000795.1">
    <property type="nucleotide sequence ID" value="NZ_JBHSQE010000003.1"/>
</dbReference>
<feature type="transmembrane region" description="Helical" evidence="9">
    <location>
        <begin position="148"/>
        <end position="168"/>
    </location>
</feature>
<dbReference type="PANTHER" id="PTHR30047:SF7">
    <property type="entry name" value="HIGH-AFFINITY CHOLINE TRANSPORT PROTEIN"/>
    <property type="match status" value="1"/>
</dbReference>
<feature type="transmembrane region" description="Helical" evidence="9">
    <location>
        <begin position="16"/>
        <end position="35"/>
    </location>
</feature>
<evidence type="ECO:0000256" key="4">
    <source>
        <dbReference type="ARBA" id="ARBA00022475"/>
    </source>
</evidence>
<feature type="transmembrane region" description="Helical" evidence="9">
    <location>
        <begin position="482"/>
        <end position="503"/>
    </location>
</feature>
<feature type="region of interest" description="Disordered" evidence="8">
    <location>
        <begin position="531"/>
        <end position="553"/>
    </location>
</feature>
<dbReference type="NCBIfam" id="TIGR00842">
    <property type="entry name" value="bcct"/>
    <property type="match status" value="1"/>
</dbReference>
<evidence type="ECO:0000256" key="5">
    <source>
        <dbReference type="ARBA" id="ARBA00022692"/>
    </source>
</evidence>
<sequence>MLTRLATSLRLKTDPPVYFATVGAVLAFVVLTIVAGDWVGAVFGAATTWILSNLGWFYILGVTVFLIFLFIVAISRYGHVRLGADEDRPEYPTLVWFAMLFAAGIGTILMFWGVAEPISHYANPPMGDVAPESTEAARQAIALTHYHFGLHTWTIFALPALCFAYFIYKRKMPPRVSSIFSPLLGSRVYGPIGKTIDVIALIGTIFGVATSVGLGTLQINAGLAELFGLEVSPLIQVIIIGIVTTVACISVAAGLDRGIKMLSNINIWMAIALLIFVILAGPTVMVLKGTIESFGIYFSRLPELAFWNNATPNSADNATWQNTWTVFYWAWTITWSPFVGIFIARISRGRTVREFVAGVLGLPVAFSLIWFGVFGTSSFLIESEDGAGGLVERVAVDGDIPGALFEFLSHYPAATFMSGFGILIVIIFFTTSVDSAAMVTDMIASGKEPAFAPTHQKVTWAVLMGAVAAVLLAATGEGGLSALQQIIIVIGLPFFVMGFIMMFSLGVALKNDLGAPVPIVTRQWSRAETPEEWEELEQAPSPEPIGPIHHIPDDEEPINPAVVGAVLEEYSRQHDGEGYEVTIIEETEPEARH</sequence>
<evidence type="ECO:0000256" key="8">
    <source>
        <dbReference type="SAM" id="MobiDB-lite"/>
    </source>
</evidence>
<evidence type="ECO:0000313" key="11">
    <source>
        <dbReference type="Proteomes" id="UP001596244"/>
    </source>
</evidence>
<evidence type="ECO:0000256" key="2">
    <source>
        <dbReference type="ARBA" id="ARBA00005658"/>
    </source>
</evidence>
<dbReference type="InterPro" id="IPR000060">
    <property type="entry name" value="BCCT_transptr"/>
</dbReference>
<feature type="transmembrane region" description="Helical" evidence="9">
    <location>
        <begin position="196"/>
        <end position="214"/>
    </location>
</feature>
<feature type="transmembrane region" description="Helical" evidence="9">
    <location>
        <begin position="458"/>
        <end position="476"/>
    </location>
</feature>
<dbReference type="Proteomes" id="UP001596244">
    <property type="component" value="Unassembled WGS sequence"/>
</dbReference>
<feature type="transmembrane region" description="Helical" evidence="9">
    <location>
        <begin position="267"/>
        <end position="287"/>
    </location>
</feature>
<proteinExistence type="inferred from homology"/>
<evidence type="ECO:0000256" key="6">
    <source>
        <dbReference type="ARBA" id="ARBA00022989"/>
    </source>
</evidence>
<reference evidence="11" key="1">
    <citation type="journal article" date="2019" name="Int. J. Syst. Evol. Microbiol.">
        <title>The Global Catalogue of Microorganisms (GCM) 10K type strain sequencing project: providing services to taxonomists for standard genome sequencing and annotation.</title>
        <authorList>
            <consortium name="The Broad Institute Genomics Platform"/>
            <consortium name="The Broad Institute Genome Sequencing Center for Infectious Disease"/>
            <person name="Wu L."/>
            <person name="Ma J."/>
        </authorList>
    </citation>
    <scope>NUCLEOTIDE SEQUENCE [LARGE SCALE GENOMIC DNA]</scope>
    <source>
        <strain evidence="11">CCUG 51943</strain>
    </source>
</reference>
<dbReference type="PANTHER" id="PTHR30047">
    <property type="entry name" value="HIGH-AFFINITY CHOLINE TRANSPORT PROTEIN-RELATED"/>
    <property type="match status" value="1"/>
</dbReference>
<feature type="transmembrane region" description="Helical" evidence="9">
    <location>
        <begin position="326"/>
        <end position="344"/>
    </location>
</feature>
<organism evidence="10 11">
    <name type="scientific">Corynebacterium nasicanis</name>
    <dbReference type="NCBI Taxonomy" id="1448267"/>
    <lineage>
        <taxon>Bacteria</taxon>
        <taxon>Bacillati</taxon>
        <taxon>Actinomycetota</taxon>
        <taxon>Actinomycetes</taxon>
        <taxon>Mycobacteriales</taxon>
        <taxon>Corynebacteriaceae</taxon>
        <taxon>Corynebacterium</taxon>
    </lineage>
</organism>
<keyword evidence="7 9" id="KW-0472">Membrane</keyword>
<keyword evidence="5 9" id="KW-0812">Transmembrane</keyword>
<comment type="similarity">
    <text evidence="2">Belongs to the BCCT transporter (TC 2.A.15) family.</text>
</comment>
<keyword evidence="11" id="KW-1185">Reference proteome</keyword>
<keyword evidence="6 9" id="KW-1133">Transmembrane helix</keyword>
<feature type="transmembrane region" description="Helical" evidence="9">
    <location>
        <begin position="94"/>
        <end position="115"/>
    </location>
</feature>
<feature type="transmembrane region" description="Helical" evidence="9">
    <location>
        <begin position="356"/>
        <end position="381"/>
    </location>
</feature>
<accession>A0ABW1QCP3</accession>
<comment type="caution">
    <text evidence="10">The sequence shown here is derived from an EMBL/GenBank/DDBJ whole genome shotgun (WGS) entry which is preliminary data.</text>
</comment>
<feature type="transmembrane region" description="Helical" evidence="9">
    <location>
        <begin position="413"/>
        <end position="437"/>
    </location>
</feature>
<feature type="transmembrane region" description="Helical" evidence="9">
    <location>
        <begin position="234"/>
        <end position="255"/>
    </location>
</feature>
<dbReference type="EMBL" id="JBHSQE010000003">
    <property type="protein sequence ID" value="MFC6146326.1"/>
    <property type="molecule type" value="Genomic_DNA"/>
</dbReference>
<gene>
    <name evidence="10" type="ORF">ACFPUZ_05850</name>
</gene>
<evidence type="ECO:0000256" key="7">
    <source>
        <dbReference type="ARBA" id="ARBA00023136"/>
    </source>
</evidence>
<dbReference type="Pfam" id="PF02028">
    <property type="entry name" value="BCCT"/>
    <property type="match status" value="1"/>
</dbReference>
<evidence type="ECO:0000256" key="1">
    <source>
        <dbReference type="ARBA" id="ARBA00004651"/>
    </source>
</evidence>
<keyword evidence="3" id="KW-0813">Transport</keyword>
<evidence type="ECO:0000313" key="10">
    <source>
        <dbReference type="EMBL" id="MFC6146326.1"/>
    </source>
</evidence>
<comment type="subcellular location">
    <subcellularLocation>
        <location evidence="1">Cell membrane</location>
        <topology evidence="1">Multi-pass membrane protein</topology>
    </subcellularLocation>
</comment>
<protein>
    <submittedName>
        <fullName evidence="10">BCCT family transporter</fullName>
    </submittedName>
</protein>
<evidence type="ECO:0000256" key="3">
    <source>
        <dbReference type="ARBA" id="ARBA00022448"/>
    </source>
</evidence>
<evidence type="ECO:0000256" key="9">
    <source>
        <dbReference type="SAM" id="Phobius"/>
    </source>
</evidence>